<feature type="region of interest" description="Disordered" evidence="1">
    <location>
        <begin position="1"/>
        <end position="39"/>
    </location>
</feature>
<feature type="non-terminal residue" evidence="2">
    <location>
        <position position="1"/>
    </location>
</feature>
<evidence type="ECO:0000256" key="1">
    <source>
        <dbReference type="SAM" id="MobiDB-lite"/>
    </source>
</evidence>
<dbReference type="Proteomes" id="UP001228049">
    <property type="component" value="Unassembled WGS sequence"/>
</dbReference>
<sequence length="67" mass="7074">VPGPAPGPPALMNSDNTYNWTNLHGGSQQQRKRQSAGESARSSEMALFCTFNLSCAPVPRLALCGSP</sequence>
<comment type="caution">
    <text evidence="2">The sequence shown here is derived from an EMBL/GenBank/DDBJ whole genome shotgun (WGS) entry which is preliminary data.</text>
</comment>
<protein>
    <submittedName>
        <fullName evidence="2">Protocadherin alpha-9</fullName>
    </submittedName>
</protein>
<dbReference type="AlphaFoldDB" id="A0AAD9BTC3"/>
<evidence type="ECO:0000313" key="2">
    <source>
        <dbReference type="EMBL" id="KAK1888279.1"/>
    </source>
</evidence>
<name>A0AAD9BTC3_DISEL</name>
<evidence type="ECO:0000313" key="3">
    <source>
        <dbReference type="Proteomes" id="UP001228049"/>
    </source>
</evidence>
<reference evidence="2" key="1">
    <citation type="submission" date="2023-04" db="EMBL/GenBank/DDBJ databases">
        <title>Chromosome-level genome of Chaenocephalus aceratus.</title>
        <authorList>
            <person name="Park H."/>
        </authorList>
    </citation>
    <scope>NUCLEOTIDE SEQUENCE</scope>
    <source>
        <strain evidence="2">DE</strain>
        <tissue evidence="2">Muscle</tissue>
    </source>
</reference>
<dbReference type="EMBL" id="JASDAP010000018">
    <property type="protein sequence ID" value="KAK1888279.1"/>
    <property type="molecule type" value="Genomic_DNA"/>
</dbReference>
<gene>
    <name evidence="2" type="ORF">KUDE01_029062</name>
</gene>
<proteinExistence type="predicted"/>
<feature type="compositionally biased region" description="Polar residues" evidence="1">
    <location>
        <begin position="13"/>
        <end position="29"/>
    </location>
</feature>
<organism evidence="2 3">
    <name type="scientific">Dissostichus eleginoides</name>
    <name type="common">Patagonian toothfish</name>
    <name type="synonym">Dissostichus amissus</name>
    <dbReference type="NCBI Taxonomy" id="100907"/>
    <lineage>
        <taxon>Eukaryota</taxon>
        <taxon>Metazoa</taxon>
        <taxon>Chordata</taxon>
        <taxon>Craniata</taxon>
        <taxon>Vertebrata</taxon>
        <taxon>Euteleostomi</taxon>
        <taxon>Actinopterygii</taxon>
        <taxon>Neopterygii</taxon>
        <taxon>Teleostei</taxon>
        <taxon>Neoteleostei</taxon>
        <taxon>Acanthomorphata</taxon>
        <taxon>Eupercaria</taxon>
        <taxon>Perciformes</taxon>
        <taxon>Notothenioidei</taxon>
        <taxon>Nototheniidae</taxon>
        <taxon>Dissostichus</taxon>
    </lineage>
</organism>
<accession>A0AAD9BTC3</accession>
<keyword evidence="3" id="KW-1185">Reference proteome</keyword>
<feature type="non-terminal residue" evidence="2">
    <location>
        <position position="67"/>
    </location>
</feature>